<comment type="caution">
    <text evidence="2">The sequence shown here is derived from an EMBL/GenBank/DDBJ whole genome shotgun (WGS) entry which is preliminary data.</text>
</comment>
<evidence type="ECO:0000256" key="1">
    <source>
        <dbReference type="SAM" id="MobiDB-lite"/>
    </source>
</evidence>
<evidence type="ECO:0008006" key="4">
    <source>
        <dbReference type="Google" id="ProtNLM"/>
    </source>
</evidence>
<proteinExistence type="predicted"/>
<gene>
    <name evidence="2" type="ORF">BS47DRAFT_1131740</name>
</gene>
<organism evidence="2 3">
    <name type="scientific">Hydnum rufescens UP504</name>
    <dbReference type="NCBI Taxonomy" id="1448309"/>
    <lineage>
        <taxon>Eukaryota</taxon>
        <taxon>Fungi</taxon>
        <taxon>Dikarya</taxon>
        <taxon>Basidiomycota</taxon>
        <taxon>Agaricomycotina</taxon>
        <taxon>Agaricomycetes</taxon>
        <taxon>Cantharellales</taxon>
        <taxon>Hydnaceae</taxon>
        <taxon>Hydnum</taxon>
    </lineage>
</organism>
<feature type="compositionally biased region" description="Basic and acidic residues" evidence="1">
    <location>
        <begin position="1"/>
        <end position="16"/>
    </location>
</feature>
<accession>A0A9P6ATR4</accession>
<dbReference type="Proteomes" id="UP000886523">
    <property type="component" value="Unassembled WGS sequence"/>
</dbReference>
<name>A0A9P6ATR4_9AGAM</name>
<sequence length="206" mass="22956">MQEDPRIIDFRSHKESSFSTPPNVRYDQSDHDSIHNIEDLVPSFPCSLSALSSYIVTSSAVSKYVAPTPLSALLSALRGSPRAWKSRHLVLTSIVSTFSSRRTKSLPVKTNILHLFKGSFPDDREVDRLLITGFSQVFVPDDHPDIAGRQCVLKAVGHSAKGLRRDSSGSLILKGEMTWMFQCPDSSAMKEWLLSIRNVVLNDRCP</sequence>
<evidence type="ECO:0000313" key="3">
    <source>
        <dbReference type="Proteomes" id="UP000886523"/>
    </source>
</evidence>
<reference evidence="2" key="1">
    <citation type="journal article" date="2020" name="Nat. Commun.">
        <title>Large-scale genome sequencing of mycorrhizal fungi provides insights into the early evolution of symbiotic traits.</title>
        <authorList>
            <person name="Miyauchi S."/>
            <person name="Kiss E."/>
            <person name="Kuo A."/>
            <person name="Drula E."/>
            <person name="Kohler A."/>
            <person name="Sanchez-Garcia M."/>
            <person name="Morin E."/>
            <person name="Andreopoulos B."/>
            <person name="Barry K.W."/>
            <person name="Bonito G."/>
            <person name="Buee M."/>
            <person name="Carver A."/>
            <person name="Chen C."/>
            <person name="Cichocki N."/>
            <person name="Clum A."/>
            <person name="Culley D."/>
            <person name="Crous P.W."/>
            <person name="Fauchery L."/>
            <person name="Girlanda M."/>
            <person name="Hayes R.D."/>
            <person name="Keri Z."/>
            <person name="LaButti K."/>
            <person name="Lipzen A."/>
            <person name="Lombard V."/>
            <person name="Magnuson J."/>
            <person name="Maillard F."/>
            <person name="Murat C."/>
            <person name="Nolan M."/>
            <person name="Ohm R.A."/>
            <person name="Pangilinan J."/>
            <person name="Pereira M.F."/>
            <person name="Perotto S."/>
            <person name="Peter M."/>
            <person name="Pfister S."/>
            <person name="Riley R."/>
            <person name="Sitrit Y."/>
            <person name="Stielow J.B."/>
            <person name="Szollosi G."/>
            <person name="Zifcakova L."/>
            <person name="Stursova M."/>
            <person name="Spatafora J.W."/>
            <person name="Tedersoo L."/>
            <person name="Vaario L.M."/>
            <person name="Yamada A."/>
            <person name="Yan M."/>
            <person name="Wang P."/>
            <person name="Xu J."/>
            <person name="Bruns T."/>
            <person name="Baldrian P."/>
            <person name="Vilgalys R."/>
            <person name="Dunand C."/>
            <person name="Henrissat B."/>
            <person name="Grigoriev I.V."/>
            <person name="Hibbett D."/>
            <person name="Nagy L.G."/>
            <person name="Martin F.M."/>
        </authorList>
    </citation>
    <scope>NUCLEOTIDE SEQUENCE</scope>
    <source>
        <strain evidence="2">UP504</strain>
    </source>
</reference>
<evidence type="ECO:0000313" key="2">
    <source>
        <dbReference type="EMBL" id="KAF9511803.1"/>
    </source>
</evidence>
<feature type="region of interest" description="Disordered" evidence="1">
    <location>
        <begin position="1"/>
        <end position="24"/>
    </location>
</feature>
<dbReference type="OrthoDB" id="3256387at2759"/>
<dbReference type="EMBL" id="MU128995">
    <property type="protein sequence ID" value="KAF9511803.1"/>
    <property type="molecule type" value="Genomic_DNA"/>
</dbReference>
<dbReference type="AlphaFoldDB" id="A0A9P6ATR4"/>
<keyword evidence="3" id="KW-1185">Reference proteome</keyword>
<protein>
    <recommendedName>
        <fullName evidence="4">PH domain-containing protein</fullName>
    </recommendedName>
</protein>